<dbReference type="Pfam" id="PF16197">
    <property type="entry name" value="KAsynt_C_assoc"/>
    <property type="match status" value="1"/>
</dbReference>
<evidence type="ECO:0000256" key="3">
    <source>
        <dbReference type="ARBA" id="ARBA00022450"/>
    </source>
</evidence>
<dbReference type="InterPro" id="IPR042104">
    <property type="entry name" value="PKS_dehydratase_sf"/>
</dbReference>
<dbReference type="SMART" id="SM00823">
    <property type="entry name" value="PKS_PP"/>
    <property type="match status" value="1"/>
</dbReference>
<dbReference type="PROSITE" id="PS52019">
    <property type="entry name" value="PKS_MFAS_DH"/>
    <property type="match status" value="1"/>
</dbReference>
<dbReference type="CDD" id="cd05235">
    <property type="entry name" value="SDR_e1"/>
    <property type="match status" value="1"/>
</dbReference>
<comment type="pathway">
    <text evidence="2">Antibiotic biosynthesis.</text>
</comment>
<dbReference type="PROSITE" id="PS52004">
    <property type="entry name" value="KS3_2"/>
    <property type="match status" value="1"/>
</dbReference>
<feature type="region of interest" description="N-terminal hotdog fold" evidence="9">
    <location>
        <begin position="923"/>
        <end position="1046"/>
    </location>
</feature>
<dbReference type="InterPro" id="IPR001227">
    <property type="entry name" value="Ac_transferase_dom_sf"/>
</dbReference>
<gene>
    <name evidence="13" type="ORF">RM609_27560</name>
</gene>
<feature type="domain" description="Carrier" evidence="10">
    <location>
        <begin position="1679"/>
        <end position="1757"/>
    </location>
</feature>
<dbReference type="Pfam" id="PF21089">
    <property type="entry name" value="PKS_DH_N"/>
    <property type="match status" value="1"/>
</dbReference>
<evidence type="ECO:0000313" key="14">
    <source>
        <dbReference type="Proteomes" id="UP001180531"/>
    </source>
</evidence>
<dbReference type="InterPro" id="IPR010080">
    <property type="entry name" value="Thioester_reductase-like_dom"/>
</dbReference>
<dbReference type="InterPro" id="IPR032821">
    <property type="entry name" value="PKS_assoc"/>
</dbReference>
<evidence type="ECO:0000256" key="9">
    <source>
        <dbReference type="PROSITE-ProRule" id="PRU01363"/>
    </source>
</evidence>
<name>A0ABU2SY07_9ACTN</name>
<dbReference type="SMART" id="SM00822">
    <property type="entry name" value="PKS_KR"/>
    <property type="match status" value="1"/>
</dbReference>
<evidence type="ECO:0000256" key="5">
    <source>
        <dbReference type="ARBA" id="ARBA00022679"/>
    </source>
</evidence>
<evidence type="ECO:0000256" key="1">
    <source>
        <dbReference type="ARBA" id="ARBA00001957"/>
    </source>
</evidence>
<dbReference type="InterPro" id="IPR049900">
    <property type="entry name" value="PKS_mFAS_DH"/>
</dbReference>
<keyword evidence="4" id="KW-0597">Phosphoprotein</keyword>
<dbReference type="SUPFAM" id="SSF55048">
    <property type="entry name" value="Probable ACP-binding domain of malonyl-CoA ACP transacylase"/>
    <property type="match status" value="1"/>
</dbReference>
<keyword evidence="3" id="KW-0596">Phosphopantetheine</keyword>
<organism evidence="13 14">
    <name type="scientific">Streptomyces hesseae</name>
    <dbReference type="NCBI Taxonomy" id="3075519"/>
    <lineage>
        <taxon>Bacteria</taxon>
        <taxon>Bacillati</taxon>
        <taxon>Actinomycetota</taxon>
        <taxon>Actinomycetes</taxon>
        <taxon>Kitasatosporales</taxon>
        <taxon>Streptomycetaceae</taxon>
        <taxon>Streptomyces</taxon>
    </lineage>
</organism>
<dbReference type="PROSITE" id="PS00606">
    <property type="entry name" value="KS3_1"/>
    <property type="match status" value="1"/>
</dbReference>
<dbReference type="InterPro" id="IPR014030">
    <property type="entry name" value="Ketoacyl_synth_N"/>
</dbReference>
<dbReference type="InterPro" id="IPR014031">
    <property type="entry name" value="Ketoacyl_synth_C"/>
</dbReference>
<dbReference type="SUPFAM" id="SSF51735">
    <property type="entry name" value="NAD(P)-binding Rossmann-fold domains"/>
    <property type="match status" value="3"/>
</dbReference>
<dbReference type="Proteomes" id="UP001180531">
    <property type="component" value="Unassembled WGS sequence"/>
</dbReference>
<dbReference type="Gene3D" id="3.30.70.3290">
    <property type="match status" value="1"/>
</dbReference>
<evidence type="ECO:0000256" key="2">
    <source>
        <dbReference type="ARBA" id="ARBA00004792"/>
    </source>
</evidence>
<dbReference type="Pfam" id="PF00550">
    <property type="entry name" value="PP-binding"/>
    <property type="match status" value="1"/>
</dbReference>
<comment type="cofactor">
    <cofactor evidence="1">
        <name>pantetheine 4'-phosphate</name>
        <dbReference type="ChEBI" id="CHEBI:47942"/>
    </cofactor>
</comment>
<dbReference type="PANTHER" id="PTHR43775">
    <property type="entry name" value="FATTY ACID SYNTHASE"/>
    <property type="match status" value="1"/>
</dbReference>
<evidence type="ECO:0000259" key="11">
    <source>
        <dbReference type="PROSITE" id="PS52004"/>
    </source>
</evidence>
<dbReference type="InterPro" id="IPR049552">
    <property type="entry name" value="PKS_DH_N"/>
</dbReference>
<dbReference type="Pfam" id="PF22953">
    <property type="entry name" value="SpnB_Rossmann"/>
    <property type="match status" value="1"/>
</dbReference>
<dbReference type="InterPro" id="IPR006162">
    <property type="entry name" value="Ppantetheine_attach_site"/>
</dbReference>
<dbReference type="EMBL" id="JAVRFI010000023">
    <property type="protein sequence ID" value="MDT0452819.1"/>
    <property type="molecule type" value="Genomic_DNA"/>
</dbReference>
<dbReference type="InterPro" id="IPR020841">
    <property type="entry name" value="PKS_Beta-ketoAc_synthase_dom"/>
</dbReference>
<dbReference type="CDD" id="cd08956">
    <property type="entry name" value="KR_3_FAS_SDR_x"/>
    <property type="match status" value="1"/>
</dbReference>
<dbReference type="InterPro" id="IPR013968">
    <property type="entry name" value="PKS_KR"/>
</dbReference>
<dbReference type="InterPro" id="IPR015083">
    <property type="entry name" value="NorB/c/GfsB-D-like_docking"/>
</dbReference>
<dbReference type="PROSITE" id="PS00012">
    <property type="entry name" value="PHOSPHOPANTETHEINE"/>
    <property type="match status" value="1"/>
</dbReference>
<dbReference type="Gene3D" id="3.10.129.110">
    <property type="entry name" value="Polyketide synthase dehydratase"/>
    <property type="match status" value="1"/>
</dbReference>
<dbReference type="Pfam" id="PF00109">
    <property type="entry name" value="ketoacyl-synt"/>
    <property type="match status" value="1"/>
</dbReference>
<evidence type="ECO:0000256" key="6">
    <source>
        <dbReference type="ARBA" id="ARBA00023194"/>
    </source>
</evidence>
<evidence type="ECO:0000313" key="13">
    <source>
        <dbReference type="EMBL" id="MDT0452819.1"/>
    </source>
</evidence>
<dbReference type="PANTHER" id="PTHR43775:SF51">
    <property type="entry name" value="INACTIVE PHENOLPHTHIOCEROL SYNTHESIS POLYKETIDE SYNTHASE TYPE I PKS1-RELATED"/>
    <property type="match status" value="1"/>
</dbReference>
<dbReference type="InterPro" id="IPR049551">
    <property type="entry name" value="PKS_DH_C"/>
</dbReference>
<accession>A0ABU2SY07</accession>
<reference evidence="13" key="1">
    <citation type="submission" date="2024-05" db="EMBL/GenBank/DDBJ databases">
        <title>30 novel species of actinomycetes from the DSMZ collection.</title>
        <authorList>
            <person name="Nouioui I."/>
        </authorList>
    </citation>
    <scope>NUCLEOTIDE SEQUENCE</scope>
    <source>
        <strain evidence="13">DSM 40473</strain>
    </source>
</reference>
<keyword evidence="14" id="KW-1185">Reference proteome</keyword>
<dbReference type="InterPro" id="IPR018201">
    <property type="entry name" value="Ketoacyl_synth_AS"/>
</dbReference>
<dbReference type="SMART" id="SM00825">
    <property type="entry name" value="PKS_KS"/>
    <property type="match status" value="1"/>
</dbReference>
<dbReference type="InterPro" id="IPR036736">
    <property type="entry name" value="ACP-like_sf"/>
</dbReference>
<feature type="domain" description="PKS/mFAS DH" evidence="12">
    <location>
        <begin position="923"/>
        <end position="1217"/>
    </location>
</feature>
<feature type="active site" description="Proton donor; for dehydratase activity" evidence="9">
    <location>
        <position position="1120"/>
    </location>
</feature>
<dbReference type="Gene3D" id="1.10.1200.10">
    <property type="entry name" value="ACP-like"/>
    <property type="match status" value="1"/>
</dbReference>
<dbReference type="Pfam" id="PF08990">
    <property type="entry name" value="Docking"/>
    <property type="match status" value="1"/>
</dbReference>
<protein>
    <submittedName>
        <fullName evidence="13">Thioester reductase domain-containing protein</fullName>
    </submittedName>
</protein>
<dbReference type="Pfam" id="PF14765">
    <property type="entry name" value="PS-DH"/>
    <property type="match status" value="1"/>
</dbReference>
<dbReference type="CDD" id="cd00833">
    <property type="entry name" value="PKS"/>
    <property type="match status" value="1"/>
</dbReference>
<dbReference type="Pfam" id="PF00698">
    <property type="entry name" value="Acyl_transf_1"/>
    <property type="match status" value="1"/>
</dbReference>
<dbReference type="SUPFAM" id="SSF47336">
    <property type="entry name" value="ACP-like"/>
    <property type="match status" value="1"/>
</dbReference>
<dbReference type="Gene3D" id="3.40.50.720">
    <property type="entry name" value="NAD(P)-binding Rossmann-like Domain"/>
    <property type="match status" value="2"/>
</dbReference>
<dbReference type="SUPFAM" id="SSF53901">
    <property type="entry name" value="Thiolase-like"/>
    <property type="match status" value="1"/>
</dbReference>
<dbReference type="NCBIfam" id="TIGR01746">
    <property type="entry name" value="Thioester-redct"/>
    <property type="match status" value="1"/>
</dbReference>
<dbReference type="SMART" id="SM00827">
    <property type="entry name" value="PKS_AT"/>
    <property type="match status" value="1"/>
</dbReference>
<feature type="active site" description="Proton acceptor; for dehydratase activity" evidence="9">
    <location>
        <position position="955"/>
    </location>
</feature>
<evidence type="ECO:0000259" key="10">
    <source>
        <dbReference type="PROSITE" id="PS50075"/>
    </source>
</evidence>
<dbReference type="Gene3D" id="3.40.47.10">
    <property type="match status" value="1"/>
</dbReference>
<dbReference type="InterPro" id="IPR016036">
    <property type="entry name" value="Malonyl_transacylase_ACP-bd"/>
</dbReference>
<keyword evidence="8" id="KW-0012">Acyltransferase</keyword>
<dbReference type="PROSITE" id="PS50075">
    <property type="entry name" value="CARRIER"/>
    <property type="match status" value="1"/>
</dbReference>
<dbReference type="InterPro" id="IPR057326">
    <property type="entry name" value="KR_dom"/>
</dbReference>
<dbReference type="InterPro" id="IPR014043">
    <property type="entry name" value="Acyl_transferase_dom"/>
</dbReference>
<feature type="domain" description="Ketosynthase family 3 (KS3)" evidence="11">
    <location>
        <begin position="37"/>
        <end position="461"/>
    </location>
</feature>
<proteinExistence type="predicted"/>
<keyword evidence="7" id="KW-0511">Multifunctional enzyme</keyword>
<evidence type="ECO:0000259" key="12">
    <source>
        <dbReference type="PROSITE" id="PS52019"/>
    </source>
</evidence>
<evidence type="ECO:0000256" key="8">
    <source>
        <dbReference type="ARBA" id="ARBA00023315"/>
    </source>
</evidence>
<evidence type="ECO:0000256" key="4">
    <source>
        <dbReference type="ARBA" id="ARBA00022553"/>
    </source>
</evidence>
<dbReference type="InterPro" id="IPR016039">
    <property type="entry name" value="Thiolase-like"/>
</dbReference>
<dbReference type="Gene3D" id="3.40.366.10">
    <property type="entry name" value="Malonyl-Coenzyme A Acyl Carrier Protein, domain 2"/>
    <property type="match status" value="1"/>
</dbReference>
<dbReference type="Pfam" id="PF02801">
    <property type="entry name" value="Ketoacyl-synt_C"/>
    <property type="match status" value="1"/>
</dbReference>
<keyword evidence="6" id="KW-0045">Antibiotic biosynthesis</keyword>
<dbReference type="Pfam" id="PF07993">
    <property type="entry name" value="NAD_binding_4"/>
    <property type="match status" value="1"/>
</dbReference>
<dbReference type="InterPro" id="IPR013120">
    <property type="entry name" value="FAR_NAD-bd"/>
</dbReference>
<sequence length="2158" mass="226753">MTNQPSNEEKLVEYLKWVTADLKKARARLAELEAGTQEPVAIVGMACRFPGGVRSPEDLWRMVEGGVDGISPFPADRGWDLERLYDPDPATPGTSYTREGGFLDDAAQFDAGFFGISPREAQAMDPQQRVLLETAWETFEQAGIDPAGLRGSQVGVFAGVIEQSYLGLDGPEEFEGYLLTSKLNSVASGRIAYTFGFEGPALSVDTACSSSLVALHLAVQSVRQGESTLALAGGSTITATPGGFVDFSRQSGLAPDGRIKSFASAADGTSWSEGVGLVLVEKLSDARKNGHKVLAVIRGSAVNQDGASNGLTAPNGPSQERVIRQALANARLSTADVDVVEAHGTGTRLGDPIEAQALLATYGQDRPEDRPLYLGSLKSNIGHTVAAAGVGGVIKMIQAMEHGLLPRTLHVDEPTPMVDWESGAVELLTEARPWPEADRPRRAAVSAFGVSGTNAHLILEQAPAEEPVAPAAEPAVRPVLPWLLSAKSAEALREQARRLLDAAASKSPLDVAYSLATTRSALEQRAVVTGADADELRAGLTALAEGGQSPYVVQGARGKGKTGVLFTGQGAQHPGMGQELYTAYPVFAEAFDAVAAVLDPLLERPIREVIASGTGLDDTGYTQPALFAVEVALYRLVESWGLRPDYLAGHSIGEIAAAHVAGVLSLEDAAKLVAARGRLMQELPSGGAMIAVQATEDEVLPLLAGREDEVTVAAVNGPSAVVIAGDADAAEEIAARLKEQGRKTKRLTVSHAFHSPHMQPMLPLFRKVAESLTYHPPTIPVVSGLTGTLATAEELTSPDYWVRHVREAVRFADAVRALAAHGVTTFVEAGPGGVLTALVQDTVEPGAAVALLRRGRPEPAALVEGLGRLHNHGTSLDWRAFFEGTGARRVDLPTYAFQHRRFWVESAARAADAAGLGLAVAGHPLLGAALPVAGADEALFAGRISLRTHCWLGEHRVLGTAVVPPAALAELAIRAGDELGASVLADLALDAPLAVPDKGEVQLQAHVGAADAEGRRTVTVHARPDGLDVPWTRHAHGTLTATGSGFADEPFELTAWPPHGAEELSSEEAYERLAAAGLTYGPAFRGLTAAWRHGEETFAEVRLPEGTDLDGFALHPALLDAALHAAAPAGALADRWQGVRLHATGATALRVRIAPAADGALSLRLADLSGRPVASVEALRTRPVTAAAITGALARPHDALFRMDWTPVAPPARDAAPSYAVLDPDGFADVAAVATAVAAGERYDTVLLPLTAEPTDDVPASVHATALRALGLVQEWLAEERLTDIPLTVVTSGAMATTTGEDVTDLAAATVWGLLRSAQSEHAGRFVLLDADTATPDHAVLATAALSGEPQLALRGNELRVPRLARTVVVGNRPAGRDGWAQPDHRPAAANAPLDPHGTVLITGGTGSLGALFARHLVVNHGVRHLLLTSRRGPAAPGTEELTAELKALGADAVTVAACDVTDREALADLIAGIPAKHPLTAVIHTAGVLDDGLITSLTPERLAAVLRPKVDAAWHLHELTKDLPGDGLSAFVLFSSIAGIVGGPGQSNYAAANVFLDALAEHRRANGLPATSLAWGLWEQEAGMSGHLDDTDLKRIARSGFRPVTAVQGTALLDLALELGDAALVATPLDLTPLRAQPAQAPTVLGALVRTPARRAARNSDVVDGSLAERLAGLDADGQRQAVLELVTAEIAGVLGHSGGTGIDISQPFPSLGFDSLTSVELRNRLGAATGVKLPATVVFDHPTPEGLAAFLLTEALAAGDTSAAGSVDFAAELVLAEDIRPADEVVRVVADPKEILLTGATGFLGAFLLRDLMRTTTGRIHCLVRGTDEAAALERLRANMEYYRVWDEVDPARLAIVLGDLAEPGLGLAPEDFDALAREVDVVYHNGARVHWLHPYASLKASNVLGTEEVLRLAARHRTVPVHYVSTVGVFDGVREEGVPLKVTDPTGPAEALPSGYLQSKWVAEQLIGVARDRGLPVSVYRVDVISGDQENGACQTADFVWLSLKGLLQAGSVPTTSGGRFHLLPVDYVSAAIVGISRQEKSAGGTFHLFNQSSLSLGTCVAYLRDLGYPLGERAWDEWSESVRADRDNALYPLLHAFEMMTSDTDAFYPPIGVEETEAALEGSGISCPELTRELFEKYVGFFVEEGHFPPVPVG</sequence>
<dbReference type="SMART" id="SM00826">
    <property type="entry name" value="PKS_DH"/>
    <property type="match status" value="1"/>
</dbReference>
<dbReference type="InterPro" id="IPR055123">
    <property type="entry name" value="SpnB-like_Rossmann"/>
</dbReference>
<dbReference type="SUPFAM" id="SSF52151">
    <property type="entry name" value="FabD/lysophospholipase-like"/>
    <property type="match status" value="1"/>
</dbReference>
<dbReference type="Pfam" id="PF08659">
    <property type="entry name" value="KR"/>
    <property type="match status" value="1"/>
</dbReference>
<comment type="caution">
    <text evidence="13">The sequence shown here is derived from an EMBL/GenBank/DDBJ whole genome shotgun (WGS) entry which is preliminary data.</text>
</comment>
<dbReference type="InterPro" id="IPR020807">
    <property type="entry name" value="PKS_DH"/>
</dbReference>
<keyword evidence="5" id="KW-0808">Transferase</keyword>
<dbReference type="InterPro" id="IPR009081">
    <property type="entry name" value="PP-bd_ACP"/>
</dbReference>
<dbReference type="InterPro" id="IPR050091">
    <property type="entry name" value="PKS_NRPS_Biosynth_Enz"/>
</dbReference>
<dbReference type="SMART" id="SM01294">
    <property type="entry name" value="PKS_PP_betabranch"/>
    <property type="match status" value="1"/>
</dbReference>
<feature type="region of interest" description="C-terminal hotdog fold" evidence="9">
    <location>
        <begin position="1061"/>
        <end position="1217"/>
    </location>
</feature>
<dbReference type="InterPro" id="IPR016035">
    <property type="entry name" value="Acyl_Trfase/lysoPLipase"/>
</dbReference>
<evidence type="ECO:0000256" key="7">
    <source>
        <dbReference type="ARBA" id="ARBA00023268"/>
    </source>
</evidence>
<dbReference type="InterPro" id="IPR020806">
    <property type="entry name" value="PKS_PP-bd"/>
</dbReference>
<dbReference type="InterPro" id="IPR036291">
    <property type="entry name" value="NAD(P)-bd_dom_sf"/>
</dbReference>